<proteinExistence type="predicted"/>
<protein>
    <submittedName>
        <fullName evidence="4">Putative GT4: related to digalactosyldiacylglycerol synthase</fullName>
        <ecNumber evidence="4">2.4.1.241</ecNumber>
    </submittedName>
</protein>
<comment type="subcellular location">
    <subcellularLocation>
        <location evidence="1">Membrane</location>
    </subcellularLocation>
</comment>
<keyword evidence="2 4" id="KW-0808">Transferase</keyword>
<evidence type="ECO:0000256" key="3">
    <source>
        <dbReference type="ARBA" id="ARBA00023136"/>
    </source>
</evidence>
<dbReference type="SUPFAM" id="SSF53756">
    <property type="entry name" value="UDP-Glycosyltransferase/glycogen phosphorylase"/>
    <property type="match status" value="1"/>
</dbReference>
<evidence type="ECO:0000256" key="1">
    <source>
        <dbReference type="ARBA" id="ARBA00004370"/>
    </source>
</evidence>
<dbReference type="PANTHER" id="PTHR46132">
    <property type="entry name" value="DIGALACTOSYLDIACYLGLYCEROL SYNTHASE 2, CHLOROPLASTIC"/>
    <property type="match status" value="1"/>
</dbReference>
<evidence type="ECO:0000313" key="4">
    <source>
        <dbReference type="EMBL" id="CRH05956.1"/>
    </source>
</evidence>
<keyword evidence="4" id="KW-0328">Glycosyltransferase</keyword>
<dbReference type="InterPro" id="IPR044525">
    <property type="entry name" value="DGDG1/2"/>
</dbReference>
<dbReference type="GO" id="GO:0046481">
    <property type="term" value="F:digalactosyldiacylglycerol synthase activity"/>
    <property type="evidence" value="ECO:0007669"/>
    <property type="project" value="UniProtKB-EC"/>
</dbReference>
<organism evidence="4">
    <name type="scientific">Magnetococcus massalia (strain MO-1)</name>
    <dbReference type="NCBI Taxonomy" id="451514"/>
    <lineage>
        <taxon>Bacteria</taxon>
        <taxon>Pseudomonadati</taxon>
        <taxon>Pseudomonadota</taxon>
        <taxon>Magnetococcia</taxon>
        <taxon>Magnetococcales</taxon>
        <taxon>Magnetococcaceae</taxon>
        <taxon>Magnetococcus</taxon>
    </lineage>
</organism>
<dbReference type="EMBL" id="LO017727">
    <property type="protein sequence ID" value="CRH05956.1"/>
    <property type="molecule type" value="Genomic_DNA"/>
</dbReference>
<reference evidence="4" key="1">
    <citation type="submission" date="2015-04" db="EMBL/GenBank/DDBJ databases">
        <authorList>
            <person name="Syromyatnikov M.Y."/>
            <person name="Popov V.N."/>
        </authorList>
    </citation>
    <scope>NUCLEOTIDE SEQUENCE</scope>
    <source>
        <strain evidence="4">MO-1</strain>
    </source>
</reference>
<dbReference type="PANTHER" id="PTHR46132:SF1">
    <property type="entry name" value="DIGALACTOSYLDIACYLGLYCEROL SYNTHASE 2, CHLOROPLASTIC"/>
    <property type="match status" value="1"/>
</dbReference>
<dbReference type="AlphaFoldDB" id="A0A1S7LJI0"/>
<keyword evidence="3" id="KW-0472">Membrane</keyword>
<name>A0A1S7LJI0_MAGMO</name>
<sequence length="377" mass="43499">MLKTINIVTTASLPWRTGTAILALFRAYHLAQRGLDVTLYIPWIPKQQQSQLFGEDQLFDHHWEQEAYLRGQLPDFHGDNLQFVFYPARYFAALGSILPSAPIAPQLCRCDWLILEEPEHLNWKHPWNRYRDRAKRVTGIVLTNYRFFIRQAVPAITLIPWLMARYNRWLMQHHCDELLLLGEGFPAMEKAQPFVSSGVPAAFFAQQKVEQLRQGVYFIGKIIWEKGFRELVDLLCNSEVNQMDIYGLGKDQQAIRAYAKGQKITFNFKGATLNPAEELAPYKLFINTSRSECHCSTTAEALAHGKFVLIPDCASNESFRRFKNALLYTSAENFQIKLSHAMAHQPEEDDQLTFLSWQAATDRLLAYHAQRVYPDIS</sequence>
<gene>
    <name evidence="4" type="ORF">MAGMO_1778</name>
</gene>
<evidence type="ECO:0000256" key="2">
    <source>
        <dbReference type="ARBA" id="ARBA00022679"/>
    </source>
</evidence>
<dbReference type="EC" id="2.4.1.241" evidence="4"/>
<accession>A0A1S7LJI0</accession>
<dbReference type="CDD" id="cd01635">
    <property type="entry name" value="Glycosyltransferase_GTB-type"/>
    <property type="match status" value="1"/>
</dbReference>
<dbReference type="GO" id="GO:0016020">
    <property type="term" value="C:membrane"/>
    <property type="evidence" value="ECO:0007669"/>
    <property type="project" value="UniProtKB-SubCell"/>
</dbReference>
<dbReference type="Gene3D" id="3.40.50.2000">
    <property type="entry name" value="Glycogen Phosphorylase B"/>
    <property type="match status" value="1"/>
</dbReference>